<feature type="compositionally biased region" description="Low complexity" evidence="7">
    <location>
        <begin position="661"/>
        <end position="677"/>
    </location>
</feature>
<feature type="compositionally biased region" description="Polar residues" evidence="7">
    <location>
        <begin position="613"/>
        <end position="623"/>
    </location>
</feature>
<dbReference type="GO" id="GO:0030334">
    <property type="term" value="P:regulation of cell migration"/>
    <property type="evidence" value="ECO:0007669"/>
    <property type="project" value="TreeGrafter"/>
</dbReference>
<dbReference type="GO" id="GO:0031410">
    <property type="term" value="C:cytoplasmic vesicle"/>
    <property type="evidence" value="ECO:0007669"/>
    <property type="project" value="TreeGrafter"/>
</dbReference>
<sequence length="812" mass="90262">MRTVLSKLLKMQGSSSSTSPSSVGHKAHRSETSITLSVSSGPGYPKQIAMHGQSQSDDKRFILTVPTNTAQVRTHRQTKSEEFSNSQPPAPAYFMIGRHSVRGDKSYVTSLETNTGNDVTGSMASGSHMTIPDHQKSHSDTGSSLTAAYTATPVVYLNKDSKGGNIAHVHVAPASHMKGAILQGDNSSSTSSSSSSILSQLMNEFKPVSKVSSTEVMTPSIYVQSSLPAPYSHQKEIQVTKYQQLMSGKNIGYNTISTEHSRLVQSKKMVQPMGTLAVTEVVPSYQTYERSSTPTTSMSAPASASNTVKIDHETLAARATQMVEILSGENKCLRKELDRMYEKVAKLQKFEQDIMKVQADHEMLVETSRKREQLETVYKWKLENEIKRLQQHNRQLMAKMEHLHAHYSSKETETAQQKVETGELHSELHKRGAMIAELTAQRQESDMSYARMEEEMIAQRVTLDEQRLHIEVLDNALSNAQANVVKLQEECKRRQGYLEKANMLESLLNSLQVTIQKREIKEQQVKELLEKEIERLKNEKRNSLPDEGVSGLEDNESMTVSDLLREKDATIIKLEAEVCKWEQKYLEECALRQSLEIPKGNTDNKEGVDGISERSNWSSDGPSLQRINELDARLNKLTAQLDQKDVLIQILRQQIQERDSSMSSSSSRPTSISPNSSVQNIRRNSTDSLVNRTSPGNSVTSLHNVPQRSPHSSSQNLNVGSRSPVVSMQNLSLSSPSPVGSQQNLMMGRHPAFPTGSQERIPGVFESGVSSYPSSVTTSGVSLGASECLFIMWHIVAVSQTYPRRDQLLMKN</sequence>
<name>A0A9Q1BRA5_HOLLE</name>
<feature type="compositionally biased region" description="Polar residues" evidence="7">
    <location>
        <begin position="678"/>
        <end position="722"/>
    </location>
</feature>
<dbReference type="GO" id="GO:0005886">
    <property type="term" value="C:plasma membrane"/>
    <property type="evidence" value="ECO:0007669"/>
    <property type="project" value="TreeGrafter"/>
</dbReference>
<feature type="coiled-coil region" evidence="6">
    <location>
        <begin position="379"/>
        <end position="406"/>
    </location>
</feature>
<dbReference type="GO" id="GO:0030036">
    <property type="term" value="P:actin cytoskeleton organization"/>
    <property type="evidence" value="ECO:0007669"/>
    <property type="project" value="TreeGrafter"/>
</dbReference>
<dbReference type="EMBL" id="JAIZAY010000013">
    <property type="protein sequence ID" value="KAJ8031361.1"/>
    <property type="molecule type" value="Genomic_DNA"/>
</dbReference>
<feature type="region of interest" description="Disordered" evidence="7">
    <location>
        <begin position="656"/>
        <end position="722"/>
    </location>
</feature>
<evidence type="ECO:0000256" key="4">
    <source>
        <dbReference type="ARBA" id="ARBA00022949"/>
    </source>
</evidence>
<dbReference type="PANTHER" id="PTHR14826">
    <property type="entry name" value="ANGIOMOTIN"/>
    <property type="match status" value="1"/>
</dbReference>
<feature type="region of interest" description="Disordered" evidence="7">
    <location>
        <begin position="71"/>
        <end position="91"/>
    </location>
</feature>
<keyword evidence="3" id="KW-0597">Phosphoprotein</keyword>
<feature type="region of interest" description="Disordered" evidence="7">
    <location>
        <begin position="598"/>
        <end position="623"/>
    </location>
</feature>
<dbReference type="InterPro" id="IPR024646">
    <property type="entry name" value="Angiomotin_C"/>
</dbReference>
<keyword evidence="5 6" id="KW-0175">Coiled coil</keyword>
<reference evidence="9" key="1">
    <citation type="submission" date="2021-10" db="EMBL/GenBank/DDBJ databases">
        <title>Tropical sea cucumber genome reveals ecological adaptation and Cuvierian tubules defense mechanism.</title>
        <authorList>
            <person name="Chen T."/>
        </authorList>
    </citation>
    <scope>NUCLEOTIDE SEQUENCE</scope>
    <source>
        <strain evidence="9">Nanhai2018</strain>
        <tissue evidence="9">Muscle</tissue>
    </source>
</reference>
<keyword evidence="10" id="KW-1185">Reference proteome</keyword>
<dbReference type="OrthoDB" id="5974715at2759"/>
<evidence type="ECO:0000256" key="2">
    <source>
        <dbReference type="ARBA" id="ARBA00010300"/>
    </source>
</evidence>
<protein>
    <submittedName>
        <fullName evidence="9">Angiomotin</fullName>
    </submittedName>
</protein>
<evidence type="ECO:0000259" key="8">
    <source>
        <dbReference type="Pfam" id="PF12240"/>
    </source>
</evidence>
<evidence type="ECO:0000256" key="7">
    <source>
        <dbReference type="SAM" id="MobiDB-lite"/>
    </source>
</evidence>
<feature type="coiled-coil region" evidence="6">
    <location>
        <begin position="627"/>
        <end position="654"/>
    </location>
</feature>
<organism evidence="9 10">
    <name type="scientific">Holothuria leucospilota</name>
    <name type="common">Black long sea cucumber</name>
    <name type="synonym">Mertensiothuria leucospilota</name>
    <dbReference type="NCBI Taxonomy" id="206669"/>
    <lineage>
        <taxon>Eukaryota</taxon>
        <taxon>Metazoa</taxon>
        <taxon>Echinodermata</taxon>
        <taxon>Eleutherozoa</taxon>
        <taxon>Echinozoa</taxon>
        <taxon>Holothuroidea</taxon>
        <taxon>Aspidochirotacea</taxon>
        <taxon>Aspidochirotida</taxon>
        <taxon>Holothuriidae</taxon>
        <taxon>Holothuria</taxon>
    </lineage>
</organism>
<dbReference type="Proteomes" id="UP001152320">
    <property type="component" value="Chromosome 13"/>
</dbReference>
<proteinExistence type="inferred from homology"/>
<dbReference type="AlphaFoldDB" id="A0A9Q1BRA5"/>
<dbReference type="InterPro" id="IPR051747">
    <property type="entry name" value="Angiomotin-like"/>
</dbReference>
<dbReference type="InterPro" id="IPR009114">
    <property type="entry name" value="Angiomotin"/>
</dbReference>
<accession>A0A9Q1BRA5</accession>
<feature type="region of interest" description="Disordered" evidence="7">
    <location>
        <begin position="1"/>
        <end position="57"/>
    </location>
</feature>
<dbReference type="PRINTS" id="PR01807">
    <property type="entry name" value="ANGIOMOTIN"/>
</dbReference>
<evidence type="ECO:0000256" key="6">
    <source>
        <dbReference type="SAM" id="Coils"/>
    </source>
</evidence>
<comment type="subcellular location">
    <subcellularLocation>
        <location evidence="1">Cell junction</location>
    </subcellularLocation>
</comment>
<evidence type="ECO:0000256" key="1">
    <source>
        <dbReference type="ARBA" id="ARBA00004282"/>
    </source>
</evidence>
<feature type="domain" description="Angiomotin C-terminal" evidence="8">
    <location>
        <begin position="497"/>
        <end position="687"/>
    </location>
</feature>
<gene>
    <name evidence="9" type="ORF">HOLleu_28070</name>
</gene>
<keyword evidence="4" id="KW-0965">Cell junction</keyword>
<dbReference type="GO" id="GO:0005923">
    <property type="term" value="C:bicellular tight junction"/>
    <property type="evidence" value="ECO:0007669"/>
    <property type="project" value="TreeGrafter"/>
</dbReference>
<dbReference type="Pfam" id="PF12240">
    <property type="entry name" value="Angiomotin_C"/>
    <property type="match status" value="1"/>
</dbReference>
<comment type="caution">
    <text evidence="9">The sequence shown here is derived from an EMBL/GenBank/DDBJ whole genome shotgun (WGS) entry which is preliminary data.</text>
</comment>
<comment type="similarity">
    <text evidence="2">Belongs to the angiomotin family.</text>
</comment>
<feature type="coiled-coil region" evidence="6">
    <location>
        <begin position="435"/>
        <end position="542"/>
    </location>
</feature>
<dbReference type="PANTHER" id="PTHR14826:SF14">
    <property type="entry name" value="ANGIOMOTIN_C DOMAIN-CONTAINING PROTEIN"/>
    <property type="match status" value="1"/>
</dbReference>
<evidence type="ECO:0000313" key="10">
    <source>
        <dbReference type="Proteomes" id="UP001152320"/>
    </source>
</evidence>
<feature type="compositionally biased region" description="Basic and acidic residues" evidence="7">
    <location>
        <begin position="602"/>
        <end position="612"/>
    </location>
</feature>
<evidence type="ECO:0000256" key="3">
    <source>
        <dbReference type="ARBA" id="ARBA00022553"/>
    </source>
</evidence>
<evidence type="ECO:0000313" key="9">
    <source>
        <dbReference type="EMBL" id="KAJ8031361.1"/>
    </source>
</evidence>
<evidence type="ECO:0000256" key="5">
    <source>
        <dbReference type="ARBA" id="ARBA00023054"/>
    </source>
</evidence>